<evidence type="ECO:0000256" key="1">
    <source>
        <dbReference type="ARBA" id="ARBA00004571"/>
    </source>
</evidence>
<dbReference type="InterPro" id="IPR025885">
    <property type="entry name" value="PapC_N"/>
</dbReference>
<feature type="signal peptide" evidence="8">
    <location>
        <begin position="1"/>
        <end position="19"/>
    </location>
</feature>
<dbReference type="InterPro" id="IPR025949">
    <property type="entry name" value="PapC-like_C"/>
</dbReference>
<feature type="domain" description="PapC-like C-terminal" evidence="9">
    <location>
        <begin position="725"/>
        <end position="788"/>
    </location>
</feature>
<comment type="similarity">
    <text evidence="2">Belongs to the fimbrial export usher family.</text>
</comment>
<evidence type="ECO:0000256" key="4">
    <source>
        <dbReference type="ARBA" id="ARBA00022692"/>
    </source>
</evidence>
<keyword evidence="8" id="KW-0732">Signal</keyword>
<evidence type="ECO:0000256" key="5">
    <source>
        <dbReference type="ARBA" id="ARBA00023136"/>
    </source>
</evidence>
<reference evidence="11 12" key="1">
    <citation type="submission" date="2021-03" db="EMBL/GenBank/DDBJ databases">
        <title>Five novel Rahnella species.</title>
        <authorList>
            <person name="Brady C."/>
            <person name="Asselin J."/>
            <person name="Beer S."/>
            <person name="Bruberg M.B."/>
            <person name="Crampton B."/>
            <person name="Venter S."/>
            <person name="Arnold D."/>
            <person name="Denman S."/>
        </authorList>
    </citation>
    <scope>NUCLEOTIDE SEQUENCE [LARGE SCALE GENOMIC DNA]</scope>
    <source>
        <strain evidence="11 12">H11b</strain>
    </source>
</reference>
<dbReference type="RefSeq" id="WP_217172049.1">
    <property type="nucleotide sequence ID" value="NZ_JAFMOW010000051.1"/>
</dbReference>
<gene>
    <name evidence="11" type="ORF">J1778_03745</name>
</gene>
<evidence type="ECO:0000256" key="6">
    <source>
        <dbReference type="ARBA" id="ARBA00023237"/>
    </source>
</evidence>
<name>A0ABS6LQK1_9GAMM</name>
<protein>
    <submittedName>
        <fullName evidence="11">Fimbrial biogenesis outer membrane usher protein</fullName>
    </submittedName>
</protein>
<accession>A0ABS6LQK1</accession>
<dbReference type="Proteomes" id="UP000734343">
    <property type="component" value="Unassembled WGS sequence"/>
</dbReference>
<keyword evidence="6" id="KW-0998">Cell outer membrane</keyword>
<organism evidence="11 12">
    <name type="scientific">Rahnella bonaserana</name>
    <dbReference type="NCBI Taxonomy" id="2816248"/>
    <lineage>
        <taxon>Bacteria</taxon>
        <taxon>Pseudomonadati</taxon>
        <taxon>Pseudomonadota</taxon>
        <taxon>Gammaproteobacteria</taxon>
        <taxon>Enterobacterales</taxon>
        <taxon>Yersiniaceae</taxon>
        <taxon>Rahnella</taxon>
    </lineage>
</organism>
<dbReference type="InterPro" id="IPR000015">
    <property type="entry name" value="Fimb_usher"/>
</dbReference>
<dbReference type="PANTHER" id="PTHR30451:SF8">
    <property type="entry name" value="FIMBRIAL USHER PROTEIN"/>
    <property type="match status" value="1"/>
</dbReference>
<comment type="caution">
    <text evidence="11">The sequence shown here is derived from an EMBL/GenBank/DDBJ whole genome shotgun (WGS) entry which is preliminary data.</text>
</comment>
<keyword evidence="5" id="KW-0472">Membrane</keyword>
<evidence type="ECO:0000256" key="3">
    <source>
        <dbReference type="ARBA" id="ARBA00022448"/>
    </source>
</evidence>
<evidence type="ECO:0000313" key="11">
    <source>
        <dbReference type="EMBL" id="MBU9854398.1"/>
    </source>
</evidence>
<comment type="subcellular location">
    <subcellularLocation>
        <location evidence="1">Cell outer membrane</location>
        <topology evidence="1">Multi-pass membrane protein</topology>
    </subcellularLocation>
</comment>
<dbReference type="Pfam" id="PF13953">
    <property type="entry name" value="PapC_C"/>
    <property type="match status" value="1"/>
</dbReference>
<sequence>MRYSPLVIGILIALSGATAARSSEIDSVNKSTGVVDFDLDSLKSLGYGPEVAQFFKNGNQFYPGQHDVVMNVNGAGNYSTTITTGDHGQVCATPELLKLLRLKAVPQGPGCVALNTLIPEARITPHPARFSIDVVVPEEAFDDELRGSNLTSGGFALLNNYRVYGMRMQNRDSQQFYQGQFETGMNLRNWVLRNNSSFTSGNDSSKYEFNETTLSRAIEPLKAILEMGQINTQGAQFGGTPLNGLQLFSDAASQDGGRLLVPITGLTQAPSTVEVSQNGRLLYRTLVSAGPFQLDRINGVTSGQPLDVSILQNDGQTQRFQVNTSTLNKNERGPLSYQFALGTYRDRSSGNDSDKPLFVSGEGDISVGGAQFSGGTQLSSLYQAAGSRINLYWSGDRPVTVGVGMTGARSRNEQGLQVDTGLGLAFGSISLGLTTLMRSAQYPTLESSLQRSEPKTQTEEVQNWQTQDTGISTSTSLSLSWADAVWGRFGYGLGYNQFYGEKQATLLHTLSYGRKFSLVTMNLSFQAASDRDNRVFLSASVPLGRRSSLSSQMQRYQGENNYTTTFSHNPDDLWGYSVGASHNGDQSRLNGSVRATTAYSQLSANGTWGDDSSRSMMFSASGATAYADGLFATSPYALSDTFGIVSVPGQPGVRVSAMGSGTTITNHFGTAAIPSMPVNKKTTIQLNTKDLPLNVRLGSTSFDVAVSRGTVITREIKAAVVKQLLLTVKMLNGEMAPTGASALDKQGVLAGVVMGKGNLMLSNDQIDKQLFLRIPNQSDCRLSFKVPEYFDPNALYEEADAYCK</sequence>
<dbReference type="Pfam" id="PF00577">
    <property type="entry name" value="Usher"/>
    <property type="match status" value="1"/>
</dbReference>
<evidence type="ECO:0000259" key="9">
    <source>
        <dbReference type="Pfam" id="PF13953"/>
    </source>
</evidence>
<keyword evidence="4" id="KW-0812">Transmembrane</keyword>
<dbReference type="EMBL" id="JAFMOW010000051">
    <property type="protein sequence ID" value="MBU9854398.1"/>
    <property type="molecule type" value="Genomic_DNA"/>
</dbReference>
<feature type="domain" description="PapC N-terminal" evidence="10">
    <location>
        <begin position="52"/>
        <end position="163"/>
    </location>
</feature>
<evidence type="ECO:0000256" key="7">
    <source>
        <dbReference type="SAM" id="MobiDB-lite"/>
    </source>
</evidence>
<evidence type="ECO:0000259" key="10">
    <source>
        <dbReference type="Pfam" id="PF13954"/>
    </source>
</evidence>
<dbReference type="PANTHER" id="PTHR30451">
    <property type="entry name" value="OUTER MEMBRANE USHER PROTEIN"/>
    <property type="match status" value="1"/>
</dbReference>
<keyword evidence="12" id="KW-1185">Reference proteome</keyword>
<evidence type="ECO:0000313" key="12">
    <source>
        <dbReference type="Proteomes" id="UP000734343"/>
    </source>
</evidence>
<proteinExistence type="inferred from homology"/>
<evidence type="ECO:0000256" key="8">
    <source>
        <dbReference type="SAM" id="SignalP"/>
    </source>
</evidence>
<evidence type="ECO:0000256" key="2">
    <source>
        <dbReference type="ARBA" id="ARBA00008064"/>
    </source>
</evidence>
<feature type="chain" id="PRO_5045521785" evidence="8">
    <location>
        <begin position="20"/>
        <end position="804"/>
    </location>
</feature>
<dbReference type="Pfam" id="PF13954">
    <property type="entry name" value="PapC_N"/>
    <property type="match status" value="1"/>
</dbReference>
<feature type="region of interest" description="Disordered" evidence="7">
    <location>
        <begin position="445"/>
        <end position="464"/>
    </location>
</feature>
<keyword evidence="3" id="KW-0813">Transport</keyword>